<feature type="transmembrane region" description="Helical" evidence="1">
    <location>
        <begin position="53"/>
        <end position="75"/>
    </location>
</feature>
<proteinExistence type="predicted"/>
<comment type="caution">
    <text evidence="2">The sequence shown here is derived from an EMBL/GenBank/DDBJ whole genome shotgun (WGS) entry which is preliminary data.</text>
</comment>
<accession>A0A4R2LV08</accession>
<reference evidence="2 3" key="1">
    <citation type="submission" date="2019-03" db="EMBL/GenBank/DDBJ databases">
        <title>Genomic Encyclopedia of Type Strains, Phase IV (KMG-IV): sequencing the most valuable type-strain genomes for metagenomic binning, comparative biology and taxonomic classification.</title>
        <authorList>
            <person name="Goeker M."/>
        </authorList>
    </citation>
    <scope>NUCLEOTIDE SEQUENCE [LARGE SCALE GENOMIC DNA]</scope>
    <source>
        <strain evidence="2 3">DSM 25287</strain>
    </source>
</reference>
<keyword evidence="1" id="KW-1133">Transmembrane helix</keyword>
<dbReference type="Proteomes" id="UP000295765">
    <property type="component" value="Unassembled WGS sequence"/>
</dbReference>
<dbReference type="EMBL" id="SLWY01000001">
    <property type="protein sequence ID" value="TCO83750.1"/>
    <property type="molecule type" value="Genomic_DNA"/>
</dbReference>
<organism evidence="2 3">
    <name type="scientific">Plasticicumulans lactativorans</name>
    <dbReference type="NCBI Taxonomy" id="1133106"/>
    <lineage>
        <taxon>Bacteria</taxon>
        <taxon>Pseudomonadati</taxon>
        <taxon>Pseudomonadota</taxon>
        <taxon>Gammaproteobacteria</taxon>
        <taxon>Candidatus Competibacteraceae</taxon>
        <taxon>Plasticicumulans</taxon>
    </lineage>
</organism>
<evidence type="ECO:0000313" key="2">
    <source>
        <dbReference type="EMBL" id="TCO83750.1"/>
    </source>
</evidence>
<dbReference type="AlphaFoldDB" id="A0A4R2LV08"/>
<evidence type="ECO:0000313" key="3">
    <source>
        <dbReference type="Proteomes" id="UP000295765"/>
    </source>
</evidence>
<gene>
    <name evidence="2" type="ORF">EV699_101134</name>
</gene>
<keyword evidence="3" id="KW-1185">Reference proteome</keyword>
<protein>
    <submittedName>
        <fullName evidence="2">Uncharacterized protein</fullName>
    </submittedName>
</protein>
<dbReference type="OrthoDB" id="9991713at2"/>
<name>A0A4R2LV08_9GAMM</name>
<sequence>MEANAKAPDNARLLAAALRRGQQLGRMRRVCEAAGGIAIAAGLVALLEEQMPVALSLAFIIVLGGLAALGSVTVLRRIERLARVLPRLRPAPCRLHLHLIRWIDGVDYAAEVDVAGMWTLRVEFEPPERRLEPLAGHEFEAIAWVEPQWHSLWAVELPRTVLWVRRQVRAGQGLGD</sequence>
<keyword evidence="1" id="KW-0812">Transmembrane</keyword>
<keyword evidence="1" id="KW-0472">Membrane</keyword>
<evidence type="ECO:0000256" key="1">
    <source>
        <dbReference type="SAM" id="Phobius"/>
    </source>
</evidence>
<dbReference type="RefSeq" id="WP_132538018.1">
    <property type="nucleotide sequence ID" value="NZ_SLWY01000001.1"/>
</dbReference>
<feature type="transmembrane region" description="Helical" evidence="1">
    <location>
        <begin position="30"/>
        <end position="47"/>
    </location>
</feature>